<sequence>MLVITPRITMVKLTTRDVAPHTESLILLYSAVVQPFVAVKHDLVLVCPSFSVIRSQKWLPAKSSCAFCEPWKQLAATSLHWVDAASMAAWNFLGSSLALTEEEKTATPTRRQMRVVDADDVMVMLFRSYSRGTCVYASGVETMLWKNIGGIIKK</sequence>
<dbReference type="Proteomes" id="UP000735302">
    <property type="component" value="Unassembled WGS sequence"/>
</dbReference>
<keyword evidence="2" id="KW-1185">Reference proteome</keyword>
<comment type="caution">
    <text evidence="1">The sequence shown here is derived from an EMBL/GenBank/DDBJ whole genome shotgun (WGS) entry which is preliminary data.</text>
</comment>
<dbReference type="EMBL" id="BLXT01007353">
    <property type="protein sequence ID" value="GFO38771.1"/>
    <property type="molecule type" value="Genomic_DNA"/>
</dbReference>
<gene>
    <name evidence="1" type="ORF">PoB_006527600</name>
</gene>
<organism evidence="1 2">
    <name type="scientific">Plakobranchus ocellatus</name>
    <dbReference type="NCBI Taxonomy" id="259542"/>
    <lineage>
        <taxon>Eukaryota</taxon>
        <taxon>Metazoa</taxon>
        <taxon>Spiralia</taxon>
        <taxon>Lophotrochozoa</taxon>
        <taxon>Mollusca</taxon>
        <taxon>Gastropoda</taxon>
        <taxon>Heterobranchia</taxon>
        <taxon>Euthyneura</taxon>
        <taxon>Panpulmonata</taxon>
        <taxon>Sacoglossa</taxon>
        <taxon>Placobranchoidea</taxon>
        <taxon>Plakobranchidae</taxon>
        <taxon>Plakobranchus</taxon>
    </lineage>
</organism>
<evidence type="ECO:0000313" key="2">
    <source>
        <dbReference type="Proteomes" id="UP000735302"/>
    </source>
</evidence>
<protein>
    <submittedName>
        <fullName evidence="1">Uncharacterized protein</fullName>
    </submittedName>
</protein>
<name>A0AAV4D3K7_9GAST</name>
<reference evidence="1 2" key="1">
    <citation type="journal article" date="2021" name="Elife">
        <title>Chloroplast acquisition without the gene transfer in kleptoplastic sea slugs, Plakobranchus ocellatus.</title>
        <authorList>
            <person name="Maeda T."/>
            <person name="Takahashi S."/>
            <person name="Yoshida T."/>
            <person name="Shimamura S."/>
            <person name="Takaki Y."/>
            <person name="Nagai Y."/>
            <person name="Toyoda A."/>
            <person name="Suzuki Y."/>
            <person name="Arimoto A."/>
            <person name="Ishii H."/>
            <person name="Satoh N."/>
            <person name="Nishiyama T."/>
            <person name="Hasebe M."/>
            <person name="Maruyama T."/>
            <person name="Minagawa J."/>
            <person name="Obokata J."/>
            <person name="Shigenobu S."/>
        </authorList>
    </citation>
    <scope>NUCLEOTIDE SEQUENCE [LARGE SCALE GENOMIC DNA]</scope>
</reference>
<accession>A0AAV4D3K7</accession>
<proteinExistence type="predicted"/>
<dbReference type="AlphaFoldDB" id="A0AAV4D3K7"/>
<evidence type="ECO:0000313" key="1">
    <source>
        <dbReference type="EMBL" id="GFO38771.1"/>
    </source>
</evidence>